<evidence type="ECO:0000256" key="7">
    <source>
        <dbReference type="ARBA" id="ARBA00022801"/>
    </source>
</evidence>
<evidence type="ECO:0000313" key="11">
    <source>
        <dbReference type="EMBL" id="KEP51101.1"/>
    </source>
</evidence>
<dbReference type="PANTHER" id="PTHR31451:SF39">
    <property type="entry name" value="MANNAN ENDO-1,4-BETA-MANNOSIDASE 1"/>
    <property type="match status" value="1"/>
</dbReference>
<dbReference type="EMBL" id="AZST01000194">
    <property type="protein sequence ID" value="KEP51101.1"/>
    <property type="molecule type" value="Genomic_DNA"/>
</dbReference>
<dbReference type="Gene3D" id="3.20.20.80">
    <property type="entry name" value="Glycosidases"/>
    <property type="match status" value="1"/>
</dbReference>
<dbReference type="InterPro" id="IPR001547">
    <property type="entry name" value="Glyco_hydro_5"/>
</dbReference>
<evidence type="ECO:0000256" key="6">
    <source>
        <dbReference type="ARBA" id="ARBA00022729"/>
    </source>
</evidence>
<evidence type="ECO:0000256" key="9">
    <source>
        <dbReference type="SAM" id="SignalP"/>
    </source>
</evidence>
<evidence type="ECO:0000259" key="10">
    <source>
        <dbReference type="Pfam" id="PF26410"/>
    </source>
</evidence>
<keyword evidence="8" id="KW-0326">Glycosidase</keyword>
<evidence type="ECO:0000256" key="1">
    <source>
        <dbReference type="ARBA" id="ARBA00001678"/>
    </source>
</evidence>
<evidence type="ECO:0000256" key="4">
    <source>
        <dbReference type="ARBA" id="ARBA00012706"/>
    </source>
</evidence>
<keyword evidence="7" id="KW-0378">Hydrolase</keyword>
<proteinExistence type="inferred from homology"/>
<keyword evidence="12" id="KW-1185">Reference proteome</keyword>
<dbReference type="STRING" id="1423351.A0A074RVF7"/>
<comment type="caution">
    <text evidence="11">The sequence shown here is derived from an EMBL/GenBank/DDBJ whole genome shotgun (WGS) entry which is preliminary data.</text>
</comment>
<dbReference type="InterPro" id="IPR045053">
    <property type="entry name" value="MAN-like"/>
</dbReference>
<dbReference type="PANTHER" id="PTHR31451">
    <property type="match status" value="1"/>
</dbReference>
<protein>
    <recommendedName>
        <fullName evidence="4">mannan endo-1,4-beta-mannosidase</fullName>
        <ecNumber evidence="4">3.2.1.78</ecNumber>
    </recommendedName>
</protein>
<dbReference type="HOGENOM" id="CLU_031603_4_1_1"/>
<reference evidence="11 12" key="1">
    <citation type="submission" date="2013-12" db="EMBL/GenBank/DDBJ databases">
        <authorList>
            <person name="Cubeta M."/>
            <person name="Pakala S."/>
            <person name="Fedorova N."/>
            <person name="Thomas E."/>
            <person name="Dean R."/>
            <person name="Jabaji S."/>
            <person name="Neate S."/>
            <person name="Toda T."/>
            <person name="Tavantzis S."/>
            <person name="Vilgalys R."/>
            <person name="Bharathan N."/>
            <person name="Pakala S."/>
            <person name="Losada L.S."/>
            <person name="Zafar N."/>
            <person name="Nierman W."/>
        </authorList>
    </citation>
    <scope>NUCLEOTIDE SEQUENCE [LARGE SCALE GENOMIC DNA]</scope>
    <source>
        <strain evidence="11 12">123E</strain>
    </source>
</reference>
<comment type="catalytic activity">
    <reaction evidence="1">
        <text>Random hydrolysis of (1-&gt;4)-beta-D-mannosidic linkages in mannans, galactomannans and glucomannans.</text>
        <dbReference type="EC" id="3.2.1.78"/>
    </reaction>
</comment>
<feature type="domain" description="Glycoside hydrolase family 5" evidence="10">
    <location>
        <begin position="29"/>
        <end position="316"/>
    </location>
</feature>
<dbReference type="SUPFAM" id="SSF51445">
    <property type="entry name" value="(Trans)glycosidases"/>
    <property type="match status" value="1"/>
</dbReference>
<dbReference type="OrthoDB" id="406631at2759"/>
<dbReference type="GO" id="GO:0005576">
    <property type="term" value="C:extracellular region"/>
    <property type="evidence" value="ECO:0007669"/>
    <property type="project" value="UniProtKB-SubCell"/>
</dbReference>
<evidence type="ECO:0000313" key="12">
    <source>
        <dbReference type="Proteomes" id="UP000027456"/>
    </source>
</evidence>
<dbReference type="EC" id="3.2.1.78" evidence="4"/>
<comment type="subcellular location">
    <subcellularLocation>
        <location evidence="2">Secreted</location>
    </subcellularLocation>
</comment>
<feature type="signal peptide" evidence="9">
    <location>
        <begin position="1"/>
        <end position="19"/>
    </location>
</feature>
<dbReference type="GO" id="GO:0046355">
    <property type="term" value="P:mannan catabolic process"/>
    <property type="evidence" value="ECO:0007669"/>
    <property type="project" value="UniProtKB-ARBA"/>
</dbReference>
<name>A0A074RVF7_9AGAM</name>
<dbReference type="Pfam" id="PF26410">
    <property type="entry name" value="GH5_mannosidase"/>
    <property type="match status" value="1"/>
</dbReference>
<evidence type="ECO:0000256" key="5">
    <source>
        <dbReference type="ARBA" id="ARBA00022525"/>
    </source>
</evidence>
<evidence type="ECO:0000256" key="8">
    <source>
        <dbReference type="ARBA" id="ARBA00023295"/>
    </source>
</evidence>
<keyword evidence="6 9" id="KW-0732">Signal</keyword>
<organism evidence="11 12">
    <name type="scientific">Rhizoctonia solani 123E</name>
    <dbReference type="NCBI Taxonomy" id="1423351"/>
    <lineage>
        <taxon>Eukaryota</taxon>
        <taxon>Fungi</taxon>
        <taxon>Dikarya</taxon>
        <taxon>Basidiomycota</taxon>
        <taxon>Agaricomycotina</taxon>
        <taxon>Agaricomycetes</taxon>
        <taxon>Cantharellales</taxon>
        <taxon>Ceratobasidiaceae</taxon>
        <taxon>Rhizoctonia</taxon>
    </lineage>
</organism>
<evidence type="ECO:0000256" key="2">
    <source>
        <dbReference type="ARBA" id="ARBA00004613"/>
    </source>
</evidence>
<accession>A0A074RVF7</accession>
<dbReference type="Proteomes" id="UP000027456">
    <property type="component" value="Unassembled WGS sequence"/>
</dbReference>
<comment type="similarity">
    <text evidence="3">Belongs to the glycosyl hydrolase 5 (cellulase A) family.</text>
</comment>
<dbReference type="AlphaFoldDB" id="A0A074RVF7"/>
<dbReference type="GO" id="GO:0016985">
    <property type="term" value="F:mannan endo-1,4-beta-mannosidase activity"/>
    <property type="evidence" value="ECO:0007669"/>
    <property type="project" value="UniProtKB-EC"/>
</dbReference>
<feature type="chain" id="PRO_5001698134" description="mannan endo-1,4-beta-mannosidase" evidence="9">
    <location>
        <begin position="20"/>
        <end position="382"/>
    </location>
</feature>
<dbReference type="InterPro" id="IPR017853">
    <property type="entry name" value="GH"/>
</dbReference>
<keyword evidence="5" id="KW-0964">Secreted</keyword>
<gene>
    <name evidence="11" type="ORF">V565_067780</name>
</gene>
<evidence type="ECO:0000256" key="3">
    <source>
        <dbReference type="ARBA" id="ARBA00005641"/>
    </source>
</evidence>
<sequence length="382" mass="42302">MNYASTLATLAATLGLATAVTIESRQSTSFVKTSKQQFTLDGRKFTVAGSNAYWIPQLANNNDMTIAFKDLQNAGLTTLRTWGFNEVTSPSGTYYQIWNGKTAKINTGADGLGRFDTVVTQAKAVNIRLIVALTNNWNEYGGMDVYVKQLLGKDQHDLFYTDNAVKAAYKNYIREFVGRYKDEPTIMAWELANEPRCKGRTGATTGTCTTKTITNWATEMSVYIKSIAPKQLVAIGDEGFFNRPQASTYPYQGDMGIDFITNLNISSIDFGTFHSYPEHWGQESNVAQWGAQWIKDHAAWQKYIGKPVVLEEFGVTSPHNPSSTYALWWKTMISSGLAGNLVWQAGSTLSFGRSHNDGFSVYPGKAEYALQTKYAASLKARG</sequence>